<name>A0ABC9BSR7_9POAL</name>
<feature type="region of interest" description="Disordered" evidence="1">
    <location>
        <begin position="71"/>
        <end position="92"/>
    </location>
</feature>
<evidence type="ECO:0000256" key="1">
    <source>
        <dbReference type="SAM" id="MobiDB-lite"/>
    </source>
</evidence>
<feature type="region of interest" description="Disordered" evidence="1">
    <location>
        <begin position="133"/>
        <end position="153"/>
    </location>
</feature>
<evidence type="ECO:0000313" key="2">
    <source>
        <dbReference type="EMBL" id="CAL5005357.1"/>
    </source>
</evidence>
<sequence>MGVTYQRLLSSGSQRPSSSRGGGVRARAWVLLRWAAVRLSCAARRRYWCGAGGARARRLAWAGLCGRGASSSASAAAAPERKGRRSSAAAAGGGAGVVVGYDSASYARNFDDGAWKAEEGVSWAGPGGAFHRASAGDAAMTPGDSVPSSGELH</sequence>
<keyword evidence="3" id="KW-1185">Reference proteome</keyword>
<reference evidence="2" key="1">
    <citation type="submission" date="2024-10" db="EMBL/GenBank/DDBJ databases">
        <authorList>
            <person name="Ryan C."/>
        </authorList>
    </citation>
    <scope>NUCLEOTIDE SEQUENCE [LARGE SCALE GENOMIC DNA]</scope>
</reference>
<evidence type="ECO:0000313" key="3">
    <source>
        <dbReference type="Proteomes" id="UP001497457"/>
    </source>
</evidence>
<accession>A0ABC9BSR7</accession>
<dbReference type="AlphaFoldDB" id="A0ABC9BSR7"/>
<dbReference type="EMBL" id="OZ075137">
    <property type="protein sequence ID" value="CAL5005357.1"/>
    <property type="molecule type" value="Genomic_DNA"/>
</dbReference>
<feature type="compositionally biased region" description="Low complexity" evidence="1">
    <location>
        <begin position="10"/>
        <end position="22"/>
    </location>
</feature>
<feature type="region of interest" description="Disordered" evidence="1">
    <location>
        <begin position="1"/>
        <end position="22"/>
    </location>
</feature>
<dbReference type="Proteomes" id="UP001497457">
    <property type="component" value="Chromosome 27b"/>
</dbReference>
<proteinExistence type="predicted"/>
<protein>
    <submittedName>
        <fullName evidence="2">Uncharacterized protein</fullName>
    </submittedName>
</protein>
<organism evidence="2 3">
    <name type="scientific">Urochloa decumbens</name>
    <dbReference type="NCBI Taxonomy" id="240449"/>
    <lineage>
        <taxon>Eukaryota</taxon>
        <taxon>Viridiplantae</taxon>
        <taxon>Streptophyta</taxon>
        <taxon>Embryophyta</taxon>
        <taxon>Tracheophyta</taxon>
        <taxon>Spermatophyta</taxon>
        <taxon>Magnoliopsida</taxon>
        <taxon>Liliopsida</taxon>
        <taxon>Poales</taxon>
        <taxon>Poaceae</taxon>
        <taxon>PACMAD clade</taxon>
        <taxon>Panicoideae</taxon>
        <taxon>Panicodae</taxon>
        <taxon>Paniceae</taxon>
        <taxon>Melinidinae</taxon>
        <taxon>Urochloa</taxon>
    </lineage>
</organism>
<gene>
    <name evidence="2" type="ORF">URODEC1_LOCUS67408</name>
</gene>